<evidence type="ECO:0000256" key="2">
    <source>
        <dbReference type="ARBA" id="ARBA00022527"/>
    </source>
</evidence>
<keyword evidence="3" id="KW-0597">Phosphoprotein</keyword>
<evidence type="ECO:0000313" key="12">
    <source>
        <dbReference type="EMBL" id="EQC33115.1"/>
    </source>
</evidence>
<protein>
    <recommendedName>
        <fullName evidence="1">non-specific serine/threonine protein kinase</fullName>
        <ecNumber evidence="1">2.7.11.1</ecNumber>
    </recommendedName>
</protein>
<sequence>MGSGSSTRHRESAYTIVSTSNNQSVPAIDWIGRSLKVKRALSLDMFRIETIVGTGFLGSVATAQHKASKTYFALKSVYKADAVAKKMVSSLLREKQALQDLHGIPGVVRSFGTFQTRDQVCFVLEYVPGGELFHWLHEYRVFSDAEAKFYAAELLVCLERMHAEDYVYRDLKPENILLDASGHLKLVDFGFAKPHMTAETRTYTSLGTPQYLSPEQLKPQGGYTRAIDWWALGCVVFELLVGRTPFYKGRGDSPFEIYTRVVQGAFACPKTVSKEAKDFISQLLRPERSRRLIDPSAMRAHPWFTSIVWADVEAHQIVPPIIPSFHCPGDVTCFDVPSPPARDPQSVQCTAAMNDAFLEF</sequence>
<dbReference type="Proteomes" id="UP000030762">
    <property type="component" value="Unassembled WGS sequence"/>
</dbReference>
<dbReference type="InterPro" id="IPR008271">
    <property type="entry name" value="Ser/Thr_kinase_AS"/>
</dbReference>
<dbReference type="RefSeq" id="XP_008613238.1">
    <property type="nucleotide sequence ID" value="XM_008615016.1"/>
</dbReference>
<evidence type="ECO:0000256" key="3">
    <source>
        <dbReference type="ARBA" id="ARBA00022553"/>
    </source>
</evidence>
<dbReference type="AlphaFoldDB" id="T0QHH1"/>
<evidence type="ECO:0000313" key="13">
    <source>
        <dbReference type="Proteomes" id="UP000030762"/>
    </source>
</evidence>
<dbReference type="GO" id="GO:0004691">
    <property type="term" value="F:cAMP-dependent protein kinase activity"/>
    <property type="evidence" value="ECO:0007669"/>
    <property type="project" value="TreeGrafter"/>
</dbReference>
<dbReference type="OMA" id="FRIETIV"/>
<name>T0QHH1_SAPDV</name>
<dbReference type="GeneID" id="19949830"/>
<accession>T0QHH1</accession>
<dbReference type="PANTHER" id="PTHR24353:SF37">
    <property type="entry name" value="CAMP-DEPENDENT PROTEIN KINASE CATALYTIC SUBUNIT PRKX"/>
    <property type="match status" value="1"/>
</dbReference>
<evidence type="ECO:0000256" key="4">
    <source>
        <dbReference type="ARBA" id="ARBA00022679"/>
    </source>
</evidence>
<keyword evidence="4" id="KW-0808">Transferase</keyword>
<dbReference type="PANTHER" id="PTHR24353">
    <property type="entry name" value="CYCLIC NUCLEOTIDE-DEPENDENT PROTEIN KINASE"/>
    <property type="match status" value="1"/>
</dbReference>
<dbReference type="GO" id="GO:0007010">
    <property type="term" value="P:cytoskeleton organization"/>
    <property type="evidence" value="ECO:0007669"/>
    <property type="project" value="UniProtKB-ARBA"/>
</dbReference>
<dbReference type="InterPro" id="IPR011009">
    <property type="entry name" value="Kinase-like_dom_sf"/>
</dbReference>
<feature type="domain" description="AGC-kinase C-terminal" evidence="11">
    <location>
        <begin position="305"/>
        <end position="360"/>
    </location>
</feature>
<evidence type="ECO:0000256" key="6">
    <source>
        <dbReference type="ARBA" id="ARBA00022777"/>
    </source>
</evidence>
<comment type="catalytic activity">
    <reaction evidence="9">
        <text>L-seryl-[protein] + ATP = O-phospho-L-seryl-[protein] + ADP + H(+)</text>
        <dbReference type="Rhea" id="RHEA:17989"/>
        <dbReference type="Rhea" id="RHEA-COMP:9863"/>
        <dbReference type="Rhea" id="RHEA-COMP:11604"/>
        <dbReference type="ChEBI" id="CHEBI:15378"/>
        <dbReference type="ChEBI" id="CHEBI:29999"/>
        <dbReference type="ChEBI" id="CHEBI:30616"/>
        <dbReference type="ChEBI" id="CHEBI:83421"/>
        <dbReference type="ChEBI" id="CHEBI:456216"/>
        <dbReference type="EC" id="2.7.11.1"/>
    </reaction>
</comment>
<evidence type="ECO:0000259" key="10">
    <source>
        <dbReference type="PROSITE" id="PS50011"/>
    </source>
</evidence>
<dbReference type="InParanoid" id="T0QHH1"/>
<keyword evidence="5" id="KW-0547">Nucleotide-binding</keyword>
<dbReference type="PROSITE" id="PS51285">
    <property type="entry name" value="AGC_KINASE_CTER"/>
    <property type="match status" value="1"/>
</dbReference>
<dbReference type="SUPFAM" id="SSF56112">
    <property type="entry name" value="Protein kinase-like (PK-like)"/>
    <property type="match status" value="1"/>
</dbReference>
<dbReference type="Gene3D" id="3.30.200.20">
    <property type="entry name" value="Phosphorylase Kinase, domain 1"/>
    <property type="match status" value="1"/>
</dbReference>
<dbReference type="Pfam" id="PF00069">
    <property type="entry name" value="Pkinase"/>
    <property type="match status" value="1"/>
</dbReference>
<comment type="catalytic activity">
    <reaction evidence="8">
        <text>L-threonyl-[protein] + ATP = O-phospho-L-threonyl-[protein] + ADP + H(+)</text>
        <dbReference type="Rhea" id="RHEA:46608"/>
        <dbReference type="Rhea" id="RHEA-COMP:11060"/>
        <dbReference type="Rhea" id="RHEA-COMP:11605"/>
        <dbReference type="ChEBI" id="CHEBI:15378"/>
        <dbReference type="ChEBI" id="CHEBI:30013"/>
        <dbReference type="ChEBI" id="CHEBI:30616"/>
        <dbReference type="ChEBI" id="CHEBI:61977"/>
        <dbReference type="ChEBI" id="CHEBI:456216"/>
        <dbReference type="EC" id="2.7.11.1"/>
    </reaction>
</comment>
<dbReference type="GO" id="GO:0005524">
    <property type="term" value="F:ATP binding"/>
    <property type="evidence" value="ECO:0007669"/>
    <property type="project" value="UniProtKB-KW"/>
</dbReference>
<keyword evidence="7" id="KW-0067">ATP-binding</keyword>
<dbReference type="PROSITE" id="PS00108">
    <property type="entry name" value="PROTEIN_KINASE_ST"/>
    <property type="match status" value="1"/>
</dbReference>
<dbReference type="InterPro" id="IPR000961">
    <property type="entry name" value="AGC-kinase_C"/>
</dbReference>
<keyword evidence="6 12" id="KW-0418">Kinase</keyword>
<proteinExistence type="predicted"/>
<dbReference type="GO" id="GO:0005952">
    <property type="term" value="C:cAMP-dependent protein kinase complex"/>
    <property type="evidence" value="ECO:0007669"/>
    <property type="project" value="TreeGrafter"/>
</dbReference>
<dbReference type="OrthoDB" id="63267at2759"/>
<dbReference type="FunFam" id="1.10.510.10:FF:000024">
    <property type="entry name" value="Probable serine/threonine-protein kinase cot-1"/>
    <property type="match status" value="1"/>
</dbReference>
<dbReference type="EC" id="2.7.11.1" evidence="1"/>
<dbReference type="VEuPathDB" id="FungiDB:SDRG_09103"/>
<dbReference type="SMART" id="SM00220">
    <property type="entry name" value="S_TKc"/>
    <property type="match status" value="1"/>
</dbReference>
<dbReference type="PROSITE" id="PS50011">
    <property type="entry name" value="PROTEIN_KINASE_DOM"/>
    <property type="match status" value="1"/>
</dbReference>
<evidence type="ECO:0000259" key="11">
    <source>
        <dbReference type="PROSITE" id="PS51285"/>
    </source>
</evidence>
<reference evidence="12 13" key="1">
    <citation type="submission" date="2012-04" db="EMBL/GenBank/DDBJ databases">
        <title>The Genome Sequence of Saprolegnia declina VS20.</title>
        <authorList>
            <consortium name="The Broad Institute Genome Sequencing Platform"/>
            <person name="Russ C."/>
            <person name="Nusbaum C."/>
            <person name="Tyler B."/>
            <person name="van West P."/>
            <person name="Dieguez-Uribeondo J."/>
            <person name="de Bruijn I."/>
            <person name="Tripathy S."/>
            <person name="Jiang R."/>
            <person name="Young S.K."/>
            <person name="Zeng Q."/>
            <person name="Gargeya S."/>
            <person name="Fitzgerald M."/>
            <person name="Haas B."/>
            <person name="Abouelleil A."/>
            <person name="Alvarado L."/>
            <person name="Arachchi H.M."/>
            <person name="Berlin A."/>
            <person name="Chapman S.B."/>
            <person name="Goldberg J."/>
            <person name="Griggs A."/>
            <person name="Gujja S."/>
            <person name="Hansen M."/>
            <person name="Howarth C."/>
            <person name="Imamovic A."/>
            <person name="Larimer J."/>
            <person name="McCowen C."/>
            <person name="Montmayeur A."/>
            <person name="Murphy C."/>
            <person name="Neiman D."/>
            <person name="Pearson M."/>
            <person name="Priest M."/>
            <person name="Roberts A."/>
            <person name="Saif S."/>
            <person name="Shea T."/>
            <person name="Sisk P."/>
            <person name="Sykes S."/>
            <person name="Wortman J."/>
            <person name="Nusbaum C."/>
            <person name="Birren B."/>
        </authorList>
    </citation>
    <scope>NUCLEOTIDE SEQUENCE [LARGE SCALE GENOMIC DNA]</scope>
    <source>
        <strain evidence="12 13">VS20</strain>
    </source>
</reference>
<organism evidence="12 13">
    <name type="scientific">Saprolegnia diclina (strain VS20)</name>
    <dbReference type="NCBI Taxonomy" id="1156394"/>
    <lineage>
        <taxon>Eukaryota</taxon>
        <taxon>Sar</taxon>
        <taxon>Stramenopiles</taxon>
        <taxon>Oomycota</taxon>
        <taxon>Saprolegniomycetes</taxon>
        <taxon>Saprolegniales</taxon>
        <taxon>Saprolegniaceae</taxon>
        <taxon>Saprolegnia</taxon>
    </lineage>
</organism>
<feature type="domain" description="Protein kinase" evidence="10">
    <location>
        <begin position="46"/>
        <end position="304"/>
    </location>
</feature>
<evidence type="ECO:0000256" key="1">
    <source>
        <dbReference type="ARBA" id="ARBA00012513"/>
    </source>
</evidence>
<evidence type="ECO:0000256" key="7">
    <source>
        <dbReference type="ARBA" id="ARBA00022840"/>
    </source>
</evidence>
<keyword evidence="13" id="KW-1185">Reference proteome</keyword>
<dbReference type="eggNOG" id="KOG0616">
    <property type="taxonomic scope" value="Eukaryota"/>
</dbReference>
<keyword evidence="2" id="KW-0723">Serine/threonine-protein kinase</keyword>
<dbReference type="Gene3D" id="1.10.510.10">
    <property type="entry name" value="Transferase(Phosphotransferase) domain 1"/>
    <property type="match status" value="1"/>
</dbReference>
<gene>
    <name evidence="12" type="ORF">SDRG_09103</name>
</gene>
<evidence type="ECO:0000256" key="5">
    <source>
        <dbReference type="ARBA" id="ARBA00022741"/>
    </source>
</evidence>
<evidence type="ECO:0000256" key="8">
    <source>
        <dbReference type="ARBA" id="ARBA00047899"/>
    </source>
</evidence>
<dbReference type="STRING" id="1156394.T0QHH1"/>
<dbReference type="EMBL" id="JH767160">
    <property type="protein sequence ID" value="EQC33115.1"/>
    <property type="molecule type" value="Genomic_DNA"/>
</dbReference>
<dbReference type="InterPro" id="IPR000719">
    <property type="entry name" value="Prot_kinase_dom"/>
</dbReference>
<evidence type="ECO:0000256" key="9">
    <source>
        <dbReference type="ARBA" id="ARBA00048679"/>
    </source>
</evidence>